<keyword evidence="7" id="KW-1185">Reference proteome</keyword>
<comment type="similarity">
    <text evidence="1 4">Belongs to the PAPS reductase family. CysH subfamily.</text>
</comment>
<dbReference type="eggNOG" id="COG0175">
    <property type="taxonomic scope" value="Bacteria"/>
</dbReference>
<dbReference type="NCBIfam" id="NF002537">
    <property type="entry name" value="PRK02090.1"/>
    <property type="match status" value="1"/>
</dbReference>
<evidence type="ECO:0000256" key="1">
    <source>
        <dbReference type="ARBA" id="ARBA00009732"/>
    </source>
</evidence>
<comment type="caution">
    <text evidence="6">The sequence shown here is derived from an EMBL/GenBank/DDBJ whole genome shotgun (WGS) entry which is preliminary data.</text>
</comment>
<sequence>MSFQSLPDTQASGAPALGADALADLRQRVAALNARYRHHGAVAVLEGALRDPEAGDIAMVSSFGAESIALLHLVAMIDRKTPVLFIDTRLLFAETLVYQQDVAERLHLEDVRVIRTDEALLAQRDPDDDLRNHSTDACCALRKTVPLEQALSGFDGWITGRKRFQSATRQTLEFFELEDATGRIKVNPLAHWAPEDVRAYMDENRLPRHPLVAQGYPSIGCAPCTSPVAEGEDPRSGRWRGEEKVECGIHFANGRMVRQGPST</sequence>
<dbReference type="InterPro" id="IPR004511">
    <property type="entry name" value="PAPS/APS_Rdtase"/>
</dbReference>
<dbReference type="HAMAP" id="MF_00063">
    <property type="entry name" value="CysH"/>
    <property type="match status" value="1"/>
</dbReference>
<dbReference type="GO" id="GO:0005737">
    <property type="term" value="C:cytoplasm"/>
    <property type="evidence" value="ECO:0007669"/>
    <property type="project" value="UniProtKB-SubCell"/>
</dbReference>
<dbReference type="EMBL" id="AATQ01000037">
    <property type="protein sequence ID" value="EAU44834.1"/>
    <property type="molecule type" value="Genomic_DNA"/>
</dbReference>
<dbReference type="GO" id="GO:0046872">
    <property type="term" value="F:metal ion binding"/>
    <property type="evidence" value="ECO:0007669"/>
    <property type="project" value="UniProtKB-KW"/>
</dbReference>
<keyword evidence="4" id="KW-0963">Cytoplasm</keyword>
<dbReference type="EC" id="1.8.4.10" evidence="4"/>
<gene>
    <name evidence="4" type="primary">cysH</name>
    <name evidence="6" type="ORF">R2601_22362</name>
</gene>
<feature type="active site" description="Nucleophile; cysteine thiosulfonate intermediate" evidence="4">
    <location>
        <position position="247"/>
    </location>
</feature>
<name>Q0FKS1_SALBH</name>
<evidence type="ECO:0000256" key="2">
    <source>
        <dbReference type="ARBA" id="ARBA00023002"/>
    </source>
</evidence>
<comment type="function">
    <text evidence="4">Catalyzes the formation of sulfite from adenosine 5'-phosphosulfate (APS) using thioredoxin as an electron donor.</text>
</comment>
<dbReference type="Gene3D" id="3.40.50.620">
    <property type="entry name" value="HUPs"/>
    <property type="match status" value="1"/>
</dbReference>
<proteinExistence type="inferred from homology"/>
<feature type="binding site" evidence="4">
    <location>
        <position position="138"/>
    </location>
    <ligand>
        <name>[4Fe-4S] cluster</name>
        <dbReference type="ChEBI" id="CHEBI:49883"/>
    </ligand>
</feature>
<feature type="domain" description="Phosphoadenosine phosphosulphate reductase" evidence="5">
    <location>
        <begin position="57"/>
        <end position="227"/>
    </location>
</feature>
<dbReference type="GO" id="GO:0043866">
    <property type="term" value="F:adenylyl-sulfate reductase (thioredoxin) activity"/>
    <property type="evidence" value="ECO:0007669"/>
    <property type="project" value="UniProtKB-EC"/>
</dbReference>
<dbReference type="GeneID" id="92503618"/>
<feature type="binding site" evidence="4">
    <location>
        <position position="139"/>
    </location>
    <ligand>
        <name>[4Fe-4S] cluster</name>
        <dbReference type="ChEBI" id="CHEBI:49883"/>
    </ligand>
</feature>
<dbReference type="InterPro" id="IPR002500">
    <property type="entry name" value="PAPS_reduct_dom"/>
</dbReference>
<dbReference type="PIRSF" id="PIRSF000857">
    <property type="entry name" value="PAPS_reductase"/>
    <property type="match status" value="1"/>
</dbReference>
<dbReference type="HOGENOM" id="CLU_044089_2_1_5"/>
<comment type="catalytic activity">
    <reaction evidence="4">
        <text>[thioredoxin]-disulfide + sulfite + AMP + 2 H(+) = adenosine 5'-phosphosulfate + [thioredoxin]-dithiol</text>
        <dbReference type="Rhea" id="RHEA:21976"/>
        <dbReference type="Rhea" id="RHEA-COMP:10698"/>
        <dbReference type="Rhea" id="RHEA-COMP:10700"/>
        <dbReference type="ChEBI" id="CHEBI:15378"/>
        <dbReference type="ChEBI" id="CHEBI:17359"/>
        <dbReference type="ChEBI" id="CHEBI:29950"/>
        <dbReference type="ChEBI" id="CHEBI:50058"/>
        <dbReference type="ChEBI" id="CHEBI:58243"/>
        <dbReference type="ChEBI" id="CHEBI:456215"/>
        <dbReference type="EC" id="1.8.4.10"/>
    </reaction>
</comment>
<comment type="subcellular location">
    <subcellularLocation>
        <location evidence="4">Cytoplasm</location>
    </subcellularLocation>
</comment>
<organism evidence="6 7">
    <name type="scientific">Salipiger bermudensis (strain DSM 26914 / JCM 13377 / KCTC 12554 / HTCC2601)</name>
    <name type="common">Pelagibaca bermudensis</name>
    <dbReference type="NCBI Taxonomy" id="314265"/>
    <lineage>
        <taxon>Bacteria</taxon>
        <taxon>Pseudomonadati</taxon>
        <taxon>Pseudomonadota</taxon>
        <taxon>Alphaproteobacteria</taxon>
        <taxon>Rhodobacterales</taxon>
        <taxon>Roseobacteraceae</taxon>
        <taxon>Salipiger</taxon>
    </lineage>
</organism>
<dbReference type="RefSeq" id="WP_007799598.1">
    <property type="nucleotide sequence ID" value="NZ_DS022276.1"/>
</dbReference>
<dbReference type="PANTHER" id="PTHR46509:SF1">
    <property type="entry name" value="PHOSPHOADENOSINE PHOSPHOSULFATE REDUCTASE"/>
    <property type="match status" value="1"/>
</dbReference>
<dbReference type="STRING" id="314265.R2601_22362"/>
<protein>
    <recommendedName>
        <fullName evidence="4">Adenosine 5'-phosphosulfate reductase</fullName>
        <shortName evidence="4">APS reductase</shortName>
        <ecNumber evidence="4">1.8.4.10</ecNumber>
    </recommendedName>
    <alternativeName>
        <fullName evidence="4">5'-adenylylsulfate reductase</fullName>
    </alternativeName>
    <alternativeName>
        <fullName evidence="4">Thioredoxin-dependent 5'-adenylylsulfate reductase</fullName>
    </alternativeName>
</protein>
<comment type="pathway">
    <text evidence="3 4">Sulfur metabolism; hydrogen sulfide biosynthesis; sulfite from sulfate.</text>
</comment>
<evidence type="ECO:0000313" key="6">
    <source>
        <dbReference type="EMBL" id="EAU44834.1"/>
    </source>
</evidence>
<dbReference type="AlphaFoldDB" id="Q0FKS1"/>
<keyword evidence="4" id="KW-0479">Metal-binding</keyword>
<evidence type="ECO:0000259" key="5">
    <source>
        <dbReference type="Pfam" id="PF01507"/>
    </source>
</evidence>
<accession>Q0FKS1</accession>
<feature type="binding site" evidence="4">
    <location>
        <position position="224"/>
    </location>
    <ligand>
        <name>[4Fe-4S] cluster</name>
        <dbReference type="ChEBI" id="CHEBI:49883"/>
    </ligand>
</feature>
<evidence type="ECO:0000313" key="7">
    <source>
        <dbReference type="Proteomes" id="UP000006230"/>
    </source>
</evidence>
<dbReference type="GO" id="GO:0051539">
    <property type="term" value="F:4 iron, 4 sulfur cluster binding"/>
    <property type="evidence" value="ECO:0007669"/>
    <property type="project" value="UniProtKB-UniRule"/>
</dbReference>
<keyword evidence="4" id="KW-0408">Iron</keyword>
<keyword evidence="2 4" id="KW-0560">Oxidoreductase</keyword>
<dbReference type="NCBIfam" id="TIGR00434">
    <property type="entry name" value="cysH"/>
    <property type="match status" value="1"/>
</dbReference>
<dbReference type="SUPFAM" id="SSF52402">
    <property type="entry name" value="Adenine nucleotide alpha hydrolases-like"/>
    <property type="match status" value="1"/>
</dbReference>
<comment type="cofactor">
    <cofactor evidence="4">
        <name>[4Fe-4S] cluster</name>
        <dbReference type="ChEBI" id="CHEBI:49883"/>
    </cofactor>
    <text evidence="4">Binds 1 [4Fe-4S] cluster per subunit.</text>
</comment>
<keyword evidence="4" id="KW-0411">Iron-sulfur</keyword>
<evidence type="ECO:0000256" key="4">
    <source>
        <dbReference type="HAMAP-Rule" id="MF_00063"/>
    </source>
</evidence>
<reference evidence="6 7" key="1">
    <citation type="journal article" date="2010" name="J. Bacteriol.">
        <title>Genome sequences of Pelagibaca bermudensis HTCC2601T and Maritimibacter alkaliphilus HTCC2654T, the type strains of two marine Roseobacter genera.</title>
        <authorList>
            <person name="Thrash J.C."/>
            <person name="Cho J.C."/>
            <person name="Ferriera S."/>
            <person name="Johnson J."/>
            <person name="Vergin K.L."/>
            <person name="Giovannoni S.J."/>
        </authorList>
    </citation>
    <scope>NUCLEOTIDE SEQUENCE [LARGE SCALE GENOMIC DNA]</scope>
    <source>
        <strain evidence="7">DSM 26914 / JCM 13377 / KCTC 12554 / HTCC2601</strain>
    </source>
</reference>
<dbReference type="InterPro" id="IPR014729">
    <property type="entry name" value="Rossmann-like_a/b/a_fold"/>
</dbReference>
<dbReference type="OrthoDB" id="9794018at2"/>
<evidence type="ECO:0000256" key="3">
    <source>
        <dbReference type="ARBA" id="ARBA00024327"/>
    </source>
</evidence>
<dbReference type="PANTHER" id="PTHR46509">
    <property type="entry name" value="PHOSPHOADENOSINE PHOSPHOSULFATE REDUCTASE"/>
    <property type="match status" value="1"/>
</dbReference>
<dbReference type="GO" id="GO:0070814">
    <property type="term" value="P:hydrogen sulfide biosynthetic process"/>
    <property type="evidence" value="ECO:0007669"/>
    <property type="project" value="UniProtKB-UniRule"/>
</dbReference>
<feature type="binding site" evidence="4">
    <location>
        <position position="221"/>
    </location>
    <ligand>
        <name>[4Fe-4S] cluster</name>
        <dbReference type="ChEBI" id="CHEBI:49883"/>
    </ligand>
</feature>
<dbReference type="Proteomes" id="UP000006230">
    <property type="component" value="Unassembled WGS sequence"/>
</dbReference>
<dbReference type="GO" id="GO:0019379">
    <property type="term" value="P:sulfate assimilation, phosphoadenylyl sulfate reduction by phosphoadenylyl-sulfate reductase (thioredoxin)"/>
    <property type="evidence" value="ECO:0007669"/>
    <property type="project" value="UniProtKB-UniRule"/>
</dbReference>
<dbReference type="Pfam" id="PF01507">
    <property type="entry name" value="PAPS_reduct"/>
    <property type="match status" value="1"/>
</dbReference>
<dbReference type="GO" id="GO:0004604">
    <property type="term" value="F:phosphoadenylyl-sulfate reductase (thioredoxin) activity"/>
    <property type="evidence" value="ECO:0007669"/>
    <property type="project" value="UniProtKB-UniRule"/>
</dbReference>